<evidence type="ECO:0000313" key="1">
    <source>
        <dbReference type="EMBL" id="KAK0609529.1"/>
    </source>
</evidence>
<proteinExistence type="predicted"/>
<keyword evidence="2" id="KW-1185">Reference proteome</keyword>
<sequence>MASIFIYCCFSDLWTYVDWAMRENHCPWTRQPSFQTVVLQSLLTSCVGLEDRMLWKERLEQIFKRGFDPNGKLSLFHENVENKPLNRYNIHPWYHFLKGVFYGEEIFEPMESMWWPVLAVFLRYGAQARIKWTWKIVGDVHGSTAFEVEEDIEEPYFLAERTHMPTGGSLRDMVAHFGPDDMKTELLELIDKRLAEDLVVTGATAEETMDEDLVVPLQLIDNTSMVPISELELFGRSQRARSRSPTRIFSGSKTLLGRFMDVEVSASDFRFICGMVEPRICRPRQ</sequence>
<dbReference type="AlphaFoldDB" id="A0AA39TJK4"/>
<comment type="caution">
    <text evidence="1">The sequence shown here is derived from an EMBL/GenBank/DDBJ whole genome shotgun (WGS) entry which is preliminary data.</text>
</comment>
<dbReference type="Proteomes" id="UP001174934">
    <property type="component" value="Unassembled WGS sequence"/>
</dbReference>
<organism evidence="1 2">
    <name type="scientific">Bombardia bombarda</name>
    <dbReference type="NCBI Taxonomy" id="252184"/>
    <lineage>
        <taxon>Eukaryota</taxon>
        <taxon>Fungi</taxon>
        <taxon>Dikarya</taxon>
        <taxon>Ascomycota</taxon>
        <taxon>Pezizomycotina</taxon>
        <taxon>Sordariomycetes</taxon>
        <taxon>Sordariomycetidae</taxon>
        <taxon>Sordariales</taxon>
        <taxon>Lasiosphaeriaceae</taxon>
        <taxon>Bombardia</taxon>
    </lineage>
</organism>
<protein>
    <submittedName>
        <fullName evidence="1">Uncharacterized protein</fullName>
    </submittedName>
</protein>
<gene>
    <name evidence="1" type="ORF">B0T17DRAFT_512627</name>
</gene>
<name>A0AA39TJK4_9PEZI</name>
<accession>A0AA39TJK4</accession>
<evidence type="ECO:0000313" key="2">
    <source>
        <dbReference type="Proteomes" id="UP001174934"/>
    </source>
</evidence>
<dbReference type="EMBL" id="JAULSR010000013">
    <property type="protein sequence ID" value="KAK0609529.1"/>
    <property type="molecule type" value="Genomic_DNA"/>
</dbReference>
<reference evidence="1" key="1">
    <citation type="submission" date="2023-06" db="EMBL/GenBank/DDBJ databases">
        <title>Genome-scale phylogeny and comparative genomics of the fungal order Sordariales.</title>
        <authorList>
            <consortium name="Lawrence Berkeley National Laboratory"/>
            <person name="Hensen N."/>
            <person name="Bonometti L."/>
            <person name="Westerberg I."/>
            <person name="Brannstrom I.O."/>
            <person name="Guillou S."/>
            <person name="Cros-Aarteil S."/>
            <person name="Calhoun S."/>
            <person name="Haridas S."/>
            <person name="Kuo A."/>
            <person name="Mondo S."/>
            <person name="Pangilinan J."/>
            <person name="Riley R."/>
            <person name="LaButti K."/>
            <person name="Andreopoulos B."/>
            <person name="Lipzen A."/>
            <person name="Chen C."/>
            <person name="Yanf M."/>
            <person name="Daum C."/>
            <person name="Ng V."/>
            <person name="Clum A."/>
            <person name="Steindorff A."/>
            <person name="Ohm R."/>
            <person name="Martin F."/>
            <person name="Silar P."/>
            <person name="Natvig D."/>
            <person name="Lalanne C."/>
            <person name="Gautier V."/>
            <person name="Ament-velasquez S.L."/>
            <person name="Kruys A."/>
            <person name="Hutchinson M.I."/>
            <person name="Powell A.J."/>
            <person name="Barry K."/>
            <person name="Miller A.N."/>
            <person name="Grigoriev I.V."/>
            <person name="Debuchy R."/>
            <person name="Gladieux P."/>
            <person name="Thoren M.H."/>
            <person name="Johannesson H."/>
        </authorList>
    </citation>
    <scope>NUCLEOTIDE SEQUENCE</scope>
    <source>
        <strain evidence="1">SMH3391-2</strain>
    </source>
</reference>